<organism evidence="10 11">
    <name type="scientific">Veillonella rodentium</name>
    <dbReference type="NCBI Taxonomy" id="248315"/>
    <lineage>
        <taxon>Bacteria</taxon>
        <taxon>Bacillati</taxon>
        <taxon>Bacillota</taxon>
        <taxon>Negativicutes</taxon>
        <taxon>Veillonellales</taxon>
        <taxon>Veillonellaceae</taxon>
        <taxon>Veillonella</taxon>
    </lineage>
</organism>
<keyword evidence="8" id="KW-0472">Membrane</keyword>
<evidence type="ECO:0000256" key="5">
    <source>
        <dbReference type="ARBA" id="ARBA00022741"/>
    </source>
</evidence>
<keyword evidence="4" id="KW-1003">Cell membrane</keyword>
<evidence type="ECO:0000256" key="1">
    <source>
        <dbReference type="ARBA" id="ARBA00004202"/>
    </source>
</evidence>
<dbReference type="KEGG" id="vrm:44547418_00130"/>
<evidence type="ECO:0000256" key="3">
    <source>
        <dbReference type="ARBA" id="ARBA00022448"/>
    </source>
</evidence>
<feature type="domain" description="ABC transporter" evidence="9">
    <location>
        <begin position="2"/>
        <end position="235"/>
    </location>
</feature>
<dbReference type="Gene3D" id="3.40.50.300">
    <property type="entry name" value="P-loop containing nucleotide triphosphate hydrolases"/>
    <property type="match status" value="1"/>
</dbReference>
<evidence type="ECO:0000256" key="4">
    <source>
        <dbReference type="ARBA" id="ARBA00022475"/>
    </source>
</evidence>
<dbReference type="CDD" id="cd03225">
    <property type="entry name" value="ABC_cobalt_CbiO_domain1"/>
    <property type="match status" value="1"/>
</dbReference>
<keyword evidence="5" id="KW-0547">Nucleotide-binding</keyword>
<comment type="similarity">
    <text evidence="2">Belongs to the ABC transporter superfamily.</text>
</comment>
<dbReference type="RefSeq" id="WP_095064834.1">
    <property type="nucleotide sequence ID" value="NZ_LT906470.1"/>
</dbReference>
<dbReference type="GO" id="GO:0043190">
    <property type="term" value="C:ATP-binding cassette (ABC) transporter complex"/>
    <property type="evidence" value="ECO:0007669"/>
    <property type="project" value="TreeGrafter"/>
</dbReference>
<comment type="subcellular location">
    <subcellularLocation>
        <location evidence="1">Cell membrane</location>
        <topology evidence="1">Peripheral membrane protein</topology>
    </subcellularLocation>
</comment>
<evidence type="ECO:0000256" key="6">
    <source>
        <dbReference type="ARBA" id="ARBA00022840"/>
    </source>
</evidence>
<dbReference type="PROSITE" id="PS50893">
    <property type="entry name" value="ABC_TRANSPORTER_2"/>
    <property type="match status" value="1"/>
</dbReference>
<dbReference type="EC" id="3.6.3.-" evidence="10"/>
<keyword evidence="3" id="KW-0813">Transport</keyword>
<dbReference type="Pfam" id="PF00005">
    <property type="entry name" value="ABC_tran"/>
    <property type="match status" value="1"/>
</dbReference>
<keyword evidence="11" id="KW-1185">Reference proteome</keyword>
<dbReference type="PANTHER" id="PTHR43553:SF27">
    <property type="entry name" value="ENERGY-COUPLING FACTOR TRANSPORTER ATP-BINDING PROTEIN ECFA2"/>
    <property type="match status" value="1"/>
</dbReference>
<dbReference type="SUPFAM" id="SSF52540">
    <property type="entry name" value="P-loop containing nucleoside triphosphate hydrolases"/>
    <property type="match status" value="1"/>
</dbReference>
<evidence type="ECO:0000313" key="10">
    <source>
        <dbReference type="EMBL" id="SNV54999.1"/>
    </source>
</evidence>
<evidence type="ECO:0000259" key="9">
    <source>
        <dbReference type="PROSITE" id="PS50893"/>
    </source>
</evidence>
<dbReference type="GO" id="GO:0042626">
    <property type="term" value="F:ATPase-coupled transmembrane transporter activity"/>
    <property type="evidence" value="ECO:0007669"/>
    <property type="project" value="TreeGrafter"/>
</dbReference>
<dbReference type="FunFam" id="3.40.50.300:FF:000224">
    <property type="entry name" value="Energy-coupling factor transporter ATP-binding protein EcfA"/>
    <property type="match status" value="1"/>
</dbReference>
<dbReference type="GO" id="GO:0005524">
    <property type="term" value="F:ATP binding"/>
    <property type="evidence" value="ECO:0007669"/>
    <property type="project" value="UniProtKB-KW"/>
</dbReference>
<gene>
    <name evidence="10" type="primary">ecfA1_1</name>
    <name evidence="10" type="ORF">SAMEA44547418_00130</name>
</gene>
<dbReference type="AlphaFoldDB" id="A0A239Y760"/>
<keyword evidence="6 10" id="KW-0067">ATP-binding</keyword>
<keyword evidence="7" id="KW-1278">Translocase</keyword>
<evidence type="ECO:0000256" key="8">
    <source>
        <dbReference type="ARBA" id="ARBA00023136"/>
    </source>
</evidence>
<keyword evidence="10" id="KW-0378">Hydrolase</keyword>
<reference evidence="10 11" key="1">
    <citation type="submission" date="2017-06" db="EMBL/GenBank/DDBJ databases">
        <authorList>
            <consortium name="Pathogen Informatics"/>
        </authorList>
    </citation>
    <scope>NUCLEOTIDE SEQUENCE [LARGE SCALE GENOMIC DNA]</scope>
    <source>
        <strain evidence="10 11">NCTC12018</strain>
    </source>
</reference>
<protein>
    <submittedName>
        <fullName evidence="10">Energy-coupling factor transporter ATP-binding protein EcfA 1</fullName>
        <ecNumber evidence="10">3.6.3.-</ecNumber>
    </submittedName>
</protein>
<dbReference type="InterPro" id="IPR015856">
    <property type="entry name" value="ABC_transpr_CbiO/EcfA_su"/>
</dbReference>
<dbReference type="InterPro" id="IPR003439">
    <property type="entry name" value="ABC_transporter-like_ATP-bd"/>
</dbReference>
<dbReference type="InterPro" id="IPR050095">
    <property type="entry name" value="ECF_ABC_transporter_ATP-bd"/>
</dbReference>
<dbReference type="EMBL" id="LT906470">
    <property type="protein sequence ID" value="SNV54999.1"/>
    <property type="molecule type" value="Genomic_DNA"/>
</dbReference>
<sequence length="270" mass="29567">MLKIENVSFGYVPTVDIFRNVSFTIDGGEYIAIGGRNGCGKTTITRLLVGLESPTSGHMYYNGTDITAMPASKRGQFIGYVFQQPDRQMFRPTVATEVAFGPESLGRGKDEVNRIVEDVLVKTGISHLKDAYPPTLRRGEKQRVAIASALAMQSKILILDEPTSGQDGKETKELLKLLRQLNNEGITILLITHDMEIMAGECSRALIMGHQTLAFDGTPQDLFMKSTDELLDLGLTKPPSVELSLAVPKLGYCKSMDELKSKLVAQLSGK</sequence>
<evidence type="ECO:0000256" key="7">
    <source>
        <dbReference type="ARBA" id="ARBA00022967"/>
    </source>
</evidence>
<proteinExistence type="inferred from homology"/>
<dbReference type="InterPro" id="IPR003593">
    <property type="entry name" value="AAA+_ATPase"/>
</dbReference>
<evidence type="ECO:0000256" key="2">
    <source>
        <dbReference type="ARBA" id="ARBA00005417"/>
    </source>
</evidence>
<name>A0A239Y760_9FIRM</name>
<dbReference type="SMART" id="SM00382">
    <property type="entry name" value="AAA"/>
    <property type="match status" value="1"/>
</dbReference>
<dbReference type="PANTHER" id="PTHR43553">
    <property type="entry name" value="HEAVY METAL TRANSPORTER"/>
    <property type="match status" value="1"/>
</dbReference>
<dbReference type="Proteomes" id="UP000214973">
    <property type="component" value="Chromosome 1"/>
</dbReference>
<dbReference type="GO" id="GO:0016887">
    <property type="term" value="F:ATP hydrolysis activity"/>
    <property type="evidence" value="ECO:0007669"/>
    <property type="project" value="InterPro"/>
</dbReference>
<evidence type="ECO:0000313" key="11">
    <source>
        <dbReference type="Proteomes" id="UP000214973"/>
    </source>
</evidence>
<dbReference type="InterPro" id="IPR027417">
    <property type="entry name" value="P-loop_NTPase"/>
</dbReference>
<accession>A0A239Y760</accession>